<organism evidence="1 2">
    <name type="scientific">Mycolicibacterium brisbanense</name>
    <dbReference type="NCBI Taxonomy" id="146020"/>
    <lineage>
        <taxon>Bacteria</taxon>
        <taxon>Bacillati</taxon>
        <taxon>Actinomycetota</taxon>
        <taxon>Actinomycetes</taxon>
        <taxon>Mycobacteriales</taxon>
        <taxon>Mycobacteriaceae</taxon>
        <taxon>Mycolicibacterium</taxon>
    </lineage>
</organism>
<dbReference type="RefSeq" id="WP_165606359.1">
    <property type="nucleotide sequence ID" value="NZ_BCSX01000056.1"/>
</dbReference>
<evidence type="ECO:0000313" key="2">
    <source>
        <dbReference type="Proteomes" id="UP000069620"/>
    </source>
</evidence>
<dbReference type="STRING" id="146020.RMCB_6599"/>
<reference evidence="2" key="1">
    <citation type="journal article" date="2016" name="Genome Announc.">
        <title>Draft Genome Sequences of Five Rapidly Growing Mycobacterium Species, M. thermoresistibile, M. fortuitum subsp. acetamidolyticum, M. canariasense, M. brisbanense, and M. novocastrense.</title>
        <authorList>
            <person name="Katahira K."/>
            <person name="Ogura Y."/>
            <person name="Gotoh Y."/>
            <person name="Hayashi T."/>
        </authorList>
    </citation>
    <scope>NUCLEOTIDE SEQUENCE [LARGE SCALE GENOMIC DNA]</scope>
    <source>
        <strain evidence="2">JCM15654</strain>
    </source>
</reference>
<comment type="caution">
    <text evidence="1">The sequence shown here is derived from an EMBL/GenBank/DDBJ whole genome shotgun (WGS) entry which is preliminary data.</text>
</comment>
<gene>
    <name evidence="1" type="ORF">RMCB_6599</name>
</gene>
<accession>A0A100W6F7</accession>
<name>A0A100W6F7_9MYCO</name>
<dbReference type="EMBL" id="BCSX01000056">
    <property type="protein sequence ID" value="GAS92503.1"/>
    <property type="molecule type" value="Genomic_DNA"/>
</dbReference>
<evidence type="ECO:0000313" key="1">
    <source>
        <dbReference type="EMBL" id="GAS92503.1"/>
    </source>
</evidence>
<proteinExistence type="predicted"/>
<dbReference type="AlphaFoldDB" id="A0A100W6F7"/>
<reference evidence="2" key="2">
    <citation type="submission" date="2016-02" db="EMBL/GenBank/DDBJ databases">
        <title>Draft genome sequence of five rapidly growing Mycobacterium species.</title>
        <authorList>
            <person name="Katahira K."/>
            <person name="Gotou Y."/>
            <person name="Iida K."/>
            <person name="Ogura Y."/>
            <person name="Hayashi T."/>
        </authorList>
    </citation>
    <scope>NUCLEOTIDE SEQUENCE [LARGE SCALE GENOMIC DNA]</scope>
    <source>
        <strain evidence="2">JCM15654</strain>
    </source>
</reference>
<protein>
    <submittedName>
        <fullName evidence="1">Short chain dehydrogenase</fullName>
    </submittedName>
</protein>
<dbReference type="Proteomes" id="UP000069620">
    <property type="component" value="Unassembled WGS sequence"/>
</dbReference>
<sequence length="49" mass="5397">MPSQQQSFTGFSHLWPEAHIATAAVHLSRYRGEQDAIIDLFADAPSQGL</sequence>
<keyword evidence="2" id="KW-1185">Reference proteome</keyword>